<keyword evidence="10" id="KW-1185">Reference proteome</keyword>
<dbReference type="GeneID" id="63768519"/>
<keyword evidence="3" id="KW-0964">Secreted</keyword>
<dbReference type="Pfam" id="PF01095">
    <property type="entry name" value="Pectinesterase"/>
    <property type="match status" value="1"/>
</dbReference>
<accession>A0A1L9TC87</accession>
<comment type="pathway">
    <text evidence="2">Glycan metabolism; pectin degradation; 2-dehydro-3-deoxy-D-gluconate from pectin: step 1/5.</text>
</comment>
<comment type="subcellular location">
    <subcellularLocation>
        <location evidence="1">Secreted</location>
    </subcellularLocation>
</comment>
<evidence type="ECO:0000256" key="2">
    <source>
        <dbReference type="ARBA" id="ARBA00005184"/>
    </source>
</evidence>
<dbReference type="AlphaFoldDB" id="A0A1L9TC87"/>
<evidence type="ECO:0000256" key="1">
    <source>
        <dbReference type="ARBA" id="ARBA00004613"/>
    </source>
</evidence>
<sequence length="159" mass="17414">MNSGRKCMTLPSGPRIPSVAAQQAGRCGLIGRPWNSGYRSIFAGTYEDRTIRDGGCVPWQAPITGQTLKAEYENLGPGWDVAARREYNYSMLLDKETWEGYNSPEKVFHTEEGRPGNVEWIISVSGGGRLDTSPKSHGTGSLSRGPELPAPHEIPKTPR</sequence>
<keyword evidence="4" id="KW-0732">Signal</keyword>
<protein>
    <recommendedName>
        <fullName evidence="8">Pectinesterase catalytic domain-containing protein</fullName>
    </recommendedName>
</protein>
<evidence type="ECO:0000256" key="5">
    <source>
        <dbReference type="ARBA" id="ARBA00022801"/>
    </source>
</evidence>
<dbReference type="InterPro" id="IPR011050">
    <property type="entry name" value="Pectin_lyase_fold/virulence"/>
</dbReference>
<keyword evidence="6" id="KW-0063">Aspartyl esterase</keyword>
<dbReference type="UniPathway" id="UPA00545">
    <property type="reaction ID" value="UER00823"/>
</dbReference>
<evidence type="ECO:0000256" key="3">
    <source>
        <dbReference type="ARBA" id="ARBA00022525"/>
    </source>
</evidence>
<dbReference type="InterPro" id="IPR000070">
    <property type="entry name" value="Pectinesterase_cat"/>
</dbReference>
<evidence type="ECO:0000256" key="7">
    <source>
        <dbReference type="SAM" id="MobiDB-lite"/>
    </source>
</evidence>
<evidence type="ECO:0000313" key="10">
    <source>
        <dbReference type="Proteomes" id="UP000184356"/>
    </source>
</evidence>
<name>A0A1L9TC87_9EURO</name>
<feature type="region of interest" description="Disordered" evidence="7">
    <location>
        <begin position="125"/>
        <end position="159"/>
    </location>
</feature>
<evidence type="ECO:0000256" key="4">
    <source>
        <dbReference type="ARBA" id="ARBA00022729"/>
    </source>
</evidence>
<dbReference type="InterPro" id="IPR012334">
    <property type="entry name" value="Pectin_lyas_fold"/>
</dbReference>
<dbReference type="RefSeq" id="XP_040700699.1">
    <property type="nucleotide sequence ID" value="XM_040852446.1"/>
</dbReference>
<evidence type="ECO:0000313" key="9">
    <source>
        <dbReference type="EMBL" id="OJJ56893.1"/>
    </source>
</evidence>
<dbReference type="Proteomes" id="UP000184356">
    <property type="component" value="Unassembled WGS sequence"/>
</dbReference>
<gene>
    <name evidence="9" type="ORF">ASPSYDRAFT_91203</name>
</gene>
<dbReference type="STRING" id="1036612.A0A1L9TC87"/>
<dbReference type="GO" id="GO:0005576">
    <property type="term" value="C:extracellular region"/>
    <property type="evidence" value="ECO:0007669"/>
    <property type="project" value="UniProtKB-SubCell"/>
</dbReference>
<feature type="compositionally biased region" description="Polar residues" evidence="7">
    <location>
        <begin position="133"/>
        <end position="142"/>
    </location>
</feature>
<proteinExistence type="predicted"/>
<dbReference type="VEuPathDB" id="FungiDB:ASPSYDRAFT_91203"/>
<evidence type="ECO:0000256" key="6">
    <source>
        <dbReference type="ARBA" id="ARBA00023085"/>
    </source>
</evidence>
<organism evidence="9 10">
    <name type="scientific">Aspergillus sydowii CBS 593.65</name>
    <dbReference type="NCBI Taxonomy" id="1036612"/>
    <lineage>
        <taxon>Eukaryota</taxon>
        <taxon>Fungi</taxon>
        <taxon>Dikarya</taxon>
        <taxon>Ascomycota</taxon>
        <taxon>Pezizomycotina</taxon>
        <taxon>Eurotiomycetes</taxon>
        <taxon>Eurotiomycetidae</taxon>
        <taxon>Eurotiales</taxon>
        <taxon>Aspergillaceae</taxon>
        <taxon>Aspergillus</taxon>
        <taxon>Aspergillus subgen. Nidulantes</taxon>
    </lineage>
</organism>
<dbReference type="GO" id="GO:0045490">
    <property type="term" value="P:pectin catabolic process"/>
    <property type="evidence" value="ECO:0007669"/>
    <property type="project" value="UniProtKB-UniPathway"/>
</dbReference>
<dbReference type="Gene3D" id="2.160.20.10">
    <property type="entry name" value="Single-stranded right-handed beta-helix, Pectin lyase-like"/>
    <property type="match status" value="1"/>
</dbReference>
<evidence type="ECO:0000259" key="8">
    <source>
        <dbReference type="Pfam" id="PF01095"/>
    </source>
</evidence>
<dbReference type="GO" id="GO:0042545">
    <property type="term" value="P:cell wall modification"/>
    <property type="evidence" value="ECO:0007669"/>
    <property type="project" value="InterPro"/>
</dbReference>
<dbReference type="EMBL" id="KV878589">
    <property type="protein sequence ID" value="OJJ56893.1"/>
    <property type="molecule type" value="Genomic_DNA"/>
</dbReference>
<keyword evidence="5" id="KW-0378">Hydrolase</keyword>
<dbReference type="GO" id="GO:0030599">
    <property type="term" value="F:pectinesterase activity"/>
    <property type="evidence" value="ECO:0007669"/>
    <property type="project" value="InterPro"/>
</dbReference>
<dbReference type="SUPFAM" id="SSF51126">
    <property type="entry name" value="Pectin lyase-like"/>
    <property type="match status" value="1"/>
</dbReference>
<feature type="domain" description="Pectinesterase catalytic" evidence="8">
    <location>
        <begin position="26"/>
        <end position="94"/>
    </location>
</feature>
<reference evidence="10" key="1">
    <citation type="journal article" date="2017" name="Genome Biol.">
        <title>Comparative genomics reveals high biological diversity and specific adaptations in the industrially and medically important fungal genus Aspergillus.</title>
        <authorList>
            <person name="de Vries R.P."/>
            <person name="Riley R."/>
            <person name="Wiebenga A."/>
            <person name="Aguilar-Osorio G."/>
            <person name="Amillis S."/>
            <person name="Uchima C.A."/>
            <person name="Anderluh G."/>
            <person name="Asadollahi M."/>
            <person name="Askin M."/>
            <person name="Barry K."/>
            <person name="Battaglia E."/>
            <person name="Bayram O."/>
            <person name="Benocci T."/>
            <person name="Braus-Stromeyer S.A."/>
            <person name="Caldana C."/>
            <person name="Canovas D."/>
            <person name="Cerqueira G.C."/>
            <person name="Chen F."/>
            <person name="Chen W."/>
            <person name="Choi C."/>
            <person name="Clum A."/>
            <person name="Dos Santos R.A."/>
            <person name="Damasio A.R."/>
            <person name="Diallinas G."/>
            <person name="Emri T."/>
            <person name="Fekete E."/>
            <person name="Flipphi M."/>
            <person name="Freyberg S."/>
            <person name="Gallo A."/>
            <person name="Gournas C."/>
            <person name="Habgood R."/>
            <person name="Hainaut M."/>
            <person name="Harispe M.L."/>
            <person name="Henrissat B."/>
            <person name="Hilden K.S."/>
            <person name="Hope R."/>
            <person name="Hossain A."/>
            <person name="Karabika E."/>
            <person name="Karaffa L."/>
            <person name="Karanyi Z."/>
            <person name="Krasevec N."/>
            <person name="Kuo A."/>
            <person name="Kusch H."/>
            <person name="LaButti K."/>
            <person name="Lagendijk E.L."/>
            <person name="Lapidus A."/>
            <person name="Levasseur A."/>
            <person name="Lindquist E."/>
            <person name="Lipzen A."/>
            <person name="Logrieco A.F."/>
            <person name="MacCabe A."/>
            <person name="Maekelae M.R."/>
            <person name="Malavazi I."/>
            <person name="Melin P."/>
            <person name="Meyer V."/>
            <person name="Mielnichuk N."/>
            <person name="Miskei M."/>
            <person name="Molnar A.P."/>
            <person name="Mule G."/>
            <person name="Ngan C.Y."/>
            <person name="Orejas M."/>
            <person name="Orosz E."/>
            <person name="Ouedraogo J.P."/>
            <person name="Overkamp K.M."/>
            <person name="Park H.-S."/>
            <person name="Perrone G."/>
            <person name="Piumi F."/>
            <person name="Punt P.J."/>
            <person name="Ram A.F."/>
            <person name="Ramon A."/>
            <person name="Rauscher S."/>
            <person name="Record E."/>
            <person name="Riano-Pachon D.M."/>
            <person name="Robert V."/>
            <person name="Roehrig J."/>
            <person name="Ruller R."/>
            <person name="Salamov A."/>
            <person name="Salih N.S."/>
            <person name="Samson R.A."/>
            <person name="Sandor E."/>
            <person name="Sanguinetti M."/>
            <person name="Schuetze T."/>
            <person name="Sepcic K."/>
            <person name="Shelest E."/>
            <person name="Sherlock G."/>
            <person name="Sophianopoulou V."/>
            <person name="Squina F.M."/>
            <person name="Sun H."/>
            <person name="Susca A."/>
            <person name="Todd R.B."/>
            <person name="Tsang A."/>
            <person name="Unkles S.E."/>
            <person name="van de Wiele N."/>
            <person name="van Rossen-Uffink D."/>
            <person name="Oliveira J.V."/>
            <person name="Vesth T.C."/>
            <person name="Visser J."/>
            <person name="Yu J.-H."/>
            <person name="Zhou M."/>
            <person name="Andersen M.R."/>
            <person name="Archer D.B."/>
            <person name="Baker S.E."/>
            <person name="Benoit I."/>
            <person name="Brakhage A.A."/>
            <person name="Braus G.H."/>
            <person name="Fischer R."/>
            <person name="Frisvad J.C."/>
            <person name="Goldman G.H."/>
            <person name="Houbraken J."/>
            <person name="Oakley B."/>
            <person name="Pocsi I."/>
            <person name="Scazzocchio C."/>
            <person name="Seiboth B."/>
            <person name="vanKuyk P.A."/>
            <person name="Wortman J."/>
            <person name="Dyer P.S."/>
            <person name="Grigoriev I.V."/>
        </authorList>
    </citation>
    <scope>NUCLEOTIDE SEQUENCE [LARGE SCALE GENOMIC DNA]</scope>
    <source>
        <strain evidence="10">CBS 593.65</strain>
    </source>
</reference>